<proteinExistence type="predicted"/>
<keyword evidence="1" id="KW-0472">Membrane</keyword>
<protein>
    <submittedName>
        <fullName evidence="2">TRAP transporter solute receptor, TAXI family</fullName>
    </submittedName>
</protein>
<organism evidence="2 3">
    <name type="scientific">Dethiobacter alkaliphilus AHT 1</name>
    <dbReference type="NCBI Taxonomy" id="555088"/>
    <lineage>
        <taxon>Bacteria</taxon>
        <taxon>Bacillati</taxon>
        <taxon>Bacillota</taxon>
        <taxon>Dethiobacteria</taxon>
        <taxon>Dethiobacterales</taxon>
        <taxon>Dethiobacteraceae</taxon>
        <taxon>Dethiobacter</taxon>
    </lineage>
</organism>
<keyword evidence="3" id="KW-1185">Reference proteome</keyword>
<sequence length="327" mass="35766">MSEEKNVDNGNKKHSTKLISLVVAIVLVGIVLGYNLLRDQRPQLMVIATGSPGGAYYPLGGAMGEVISRNLEGVRLDAESTNASVENIRLVGNGESDLGMTTENAAYKGVRGEYPYDREYPVQALFQMYSAPLHIIAAGDSGIETMEDMAGKRVSIDAPGSGTEDMARTVLEELGLWDEVNVVNYGQQDAAAALRDGNIDAVFWNIAAPAGVVLEVGATQTLRFIPLTDNEMETVMAEHPYFEQDIIPANTYNDQDEDVAVLSVSNTIIVHEDMDEELAYEITRTIFENLDRLIEVHSIAQNISHETALETHIDVHSGAERYFAESE</sequence>
<dbReference type="Gene3D" id="3.40.190.10">
    <property type="entry name" value="Periplasmic binding protein-like II"/>
    <property type="match status" value="2"/>
</dbReference>
<name>C0GKC4_DETAL</name>
<dbReference type="PANTHER" id="PTHR42941">
    <property type="entry name" value="SLL1037 PROTEIN"/>
    <property type="match status" value="1"/>
</dbReference>
<reference evidence="2 3" key="1">
    <citation type="submission" date="2009-02" db="EMBL/GenBank/DDBJ databases">
        <title>Sequencing of the draft genome and assembly of Dethiobacter alkaliphilus AHT 1.</title>
        <authorList>
            <consortium name="US DOE Joint Genome Institute (JGI-PGF)"/>
            <person name="Lucas S."/>
            <person name="Copeland A."/>
            <person name="Lapidus A."/>
            <person name="Glavina del Rio T."/>
            <person name="Dalin E."/>
            <person name="Tice H."/>
            <person name="Bruce D."/>
            <person name="Goodwin L."/>
            <person name="Pitluck S."/>
            <person name="Larimer F."/>
            <person name="Land M.L."/>
            <person name="Hauser L."/>
            <person name="Muyzer G."/>
        </authorList>
    </citation>
    <scope>NUCLEOTIDE SEQUENCE [LARGE SCALE GENOMIC DNA]</scope>
    <source>
        <strain evidence="2 3">AHT 1</strain>
    </source>
</reference>
<dbReference type="AlphaFoldDB" id="C0GKC4"/>
<dbReference type="OrthoDB" id="9776669at2"/>
<dbReference type="NCBIfam" id="TIGR02122">
    <property type="entry name" value="TRAP_TAXI"/>
    <property type="match status" value="1"/>
</dbReference>
<dbReference type="RefSeq" id="WP_008518817.1">
    <property type="nucleotide sequence ID" value="NZ_ACJM01000022.1"/>
</dbReference>
<dbReference type="PANTHER" id="PTHR42941:SF1">
    <property type="entry name" value="SLL1037 PROTEIN"/>
    <property type="match status" value="1"/>
</dbReference>
<keyword evidence="2" id="KW-0675">Receptor</keyword>
<dbReference type="SUPFAM" id="SSF53850">
    <property type="entry name" value="Periplasmic binding protein-like II"/>
    <property type="match status" value="1"/>
</dbReference>
<dbReference type="Pfam" id="PF16868">
    <property type="entry name" value="NMT1_3"/>
    <property type="match status" value="1"/>
</dbReference>
<keyword evidence="1" id="KW-0812">Transmembrane</keyword>
<dbReference type="InterPro" id="IPR011852">
    <property type="entry name" value="TRAP_TAXI"/>
</dbReference>
<dbReference type="eggNOG" id="COG2358">
    <property type="taxonomic scope" value="Bacteria"/>
</dbReference>
<dbReference type="CDD" id="cd13520">
    <property type="entry name" value="PBP2_TAXI_TRAP"/>
    <property type="match status" value="1"/>
</dbReference>
<dbReference type="Proteomes" id="UP000006443">
    <property type="component" value="Unassembled WGS sequence"/>
</dbReference>
<keyword evidence="1" id="KW-1133">Transmembrane helix</keyword>
<dbReference type="STRING" id="555088.DealDRAFT_2933"/>
<evidence type="ECO:0000313" key="3">
    <source>
        <dbReference type="Proteomes" id="UP000006443"/>
    </source>
</evidence>
<feature type="transmembrane region" description="Helical" evidence="1">
    <location>
        <begin position="18"/>
        <end position="37"/>
    </location>
</feature>
<comment type="caution">
    <text evidence="2">The sequence shown here is derived from an EMBL/GenBank/DDBJ whole genome shotgun (WGS) entry which is preliminary data.</text>
</comment>
<evidence type="ECO:0000313" key="2">
    <source>
        <dbReference type="EMBL" id="EEG76239.1"/>
    </source>
</evidence>
<accession>C0GKC4</accession>
<gene>
    <name evidence="2" type="ORF">DealDRAFT_2933</name>
</gene>
<evidence type="ECO:0000256" key="1">
    <source>
        <dbReference type="SAM" id="Phobius"/>
    </source>
</evidence>
<dbReference type="EMBL" id="ACJM01000022">
    <property type="protein sequence ID" value="EEG76239.1"/>
    <property type="molecule type" value="Genomic_DNA"/>
</dbReference>